<dbReference type="Proteomes" id="UP000268229">
    <property type="component" value="Chromosome"/>
</dbReference>
<gene>
    <name evidence="7" type="primary">yohJ</name>
    <name evidence="7" type="ORF">NCTC12227_00345</name>
</gene>
<evidence type="ECO:0000256" key="4">
    <source>
        <dbReference type="ARBA" id="ARBA00022989"/>
    </source>
</evidence>
<name>A0A3S4ZB53_9NEIS</name>
<sequence>MVWKTEGWFQTAFCKGFFRRHVIGGEGENTHMIRPLSIIFGFLALGEGVVYFTGIKLPGSIIGMGLLFAALHAGWVKTSWLQQLVDVLMGNLSLFLVPPCVAVMSYLDLVGRDLLSIVTATVVSTFLVMFVTGKVHEWMRRLW</sequence>
<keyword evidence="3 6" id="KW-0812">Transmembrane</keyword>
<dbReference type="Pfam" id="PF03788">
    <property type="entry name" value="LrgA"/>
    <property type="match status" value="1"/>
</dbReference>
<organism evidence="7 8">
    <name type="scientific">Neisseria animaloris</name>
    <dbReference type="NCBI Taxonomy" id="326522"/>
    <lineage>
        <taxon>Bacteria</taxon>
        <taxon>Pseudomonadati</taxon>
        <taxon>Pseudomonadota</taxon>
        <taxon>Betaproteobacteria</taxon>
        <taxon>Neisseriales</taxon>
        <taxon>Neisseriaceae</taxon>
        <taxon>Neisseria</taxon>
    </lineage>
</organism>
<reference evidence="7 8" key="1">
    <citation type="submission" date="2018-12" db="EMBL/GenBank/DDBJ databases">
        <authorList>
            <consortium name="Pathogen Informatics"/>
        </authorList>
    </citation>
    <scope>NUCLEOTIDE SEQUENCE [LARGE SCALE GENOMIC DNA]</scope>
    <source>
        <strain evidence="7 8">NCTC12227</strain>
    </source>
</reference>
<evidence type="ECO:0000256" key="3">
    <source>
        <dbReference type="ARBA" id="ARBA00022692"/>
    </source>
</evidence>
<feature type="transmembrane region" description="Helical" evidence="6">
    <location>
        <begin position="59"/>
        <end position="76"/>
    </location>
</feature>
<dbReference type="PANTHER" id="PTHR33931:SF5">
    <property type="entry name" value="UPF0299 MEMBRANE PROTEIN YOHJ"/>
    <property type="match status" value="1"/>
</dbReference>
<keyword evidence="2" id="KW-1003">Cell membrane</keyword>
<comment type="subcellular location">
    <subcellularLocation>
        <location evidence="1">Cell membrane</location>
        <topology evidence="1">Multi-pass membrane protein</topology>
    </subcellularLocation>
</comment>
<proteinExistence type="predicted"/>
<evidence type="ECO:0000256" key="5">
    <source>
        <dbReference type="ARBA" id="ARBA00023136"/>
    </source>
</evidence>
<keyword evidence="5 6" id="KW-0472">Membrane</keyword>
<feature type="transmembrane region" description="Helical" evidence="6">
    <location>
        <begin position="32"/>
        <end position="52"/>
    </location>
</feature>
<dbReference type="AlphaFoldDB" id="A0A3S4ZB53"/>
<feature type="transmembrane region" description="Helical" evidence="6">
    <location>
        <begin position="88"/>
        <end position="107"/>
    </location>
</feature>
<protein>
    <submittedName>
        <fullName evidence="7">LrgA family protein</fullName>
    </submittedName>
</protein>
<dbReference type="KEGG" id="nani:NCTC12227_00345"/>
<dbReference type="STRING" id="326522.BWD08_01460"/>
<evidence type="ECO:0000313" key="8">
    <source>
        <dbReference type="Proteomes" id="UP000268229"/>
    </source>
</evidence>
<accession>A0A3S4ZB53</accession>
<feature type="transmembrane region" description="Helical" evidence="6">
    <location>
        <begin position="114"/>
        <end position="133"/>
    </location>
</feature>
<dbReference type="PANTHER" id="PTHR33931">
    <property type="entry name" value="HOLIN-LIKE PROTEIN CIDA-RELATED"/>
    <property type="match status" value="1"/>
</dbReference>
<dbReference type="EMBL" id="LR134516">
    <property type="protein sequence ID" value="VEJ20636.1"/>
    <property type="molecule type" value="Genomic_DNA"/>
</dbReference>
<evidence type="ECO:0000313" key="7">
    <source>
        <dbReference type="EMBL" id="VEJ20636.1"/>
    </source>
</evidence>
<dbReference type="GO" id="GO:0005886">
    <property type="term" value="C:plasma membrane"/>
    <property type="evidence" value="ECO:0007669"/>
    <property type="project" value="UniProtKB-SubCell"/>
</dbReference>
<keyword evidence="8" id="KW-1185">Reference proteome</keyword>
<dbReference type="InterPro" id="IPR005538">
    <property type="entry name" value="LrgA/CidA"/>
</dbReference>
<evidence type="ECO:0000256" key="1">
    <source>
        <dbReference type="ARBA" id="ARBA00004651"/>
    </source>
</evidence>
<evidence type="ECO:0000256" key="6">
    <source>
        <dbReference type="SAM" id="Phobius"/>
    </source>
</evidence>
<keyword evidence="4 6" id="KW-1133">Transmembrane helix</keyword>
<evidence type="ECO:0000256" key="2">
    <source>
        <dbReference type="ARBA" id="ARBA00022475"/>
    </source>
</evidence>